<organism evidence="2 3">
    <name type="scientific">Cyclotella cryptica</name>
    <dbReference type="NCBI Taxonomy" id="29204"/>
    <lineage>
        <taxon>Eukaryota</taxon>
        <taxon>Sar</taxon>
        <taxon>Stramenopiles</taxon>
        <taxon>Ochrophyta</taxon>
        <taxon>Bacillariophyta</taxon>
        <taxon>Coscinodiscophyceae</taxon>
        <taxon>Thalassiosirophycidae</taxon>
        <taxon>Stephanodiscales</taxon>
        <taxon>Stephanodiscaceae</taxon>
        <taxon>Cyclotella</taxon>
    </lineage>
</organism>
<proteinExistence type="predicted"/>
<dbReference type="Proteomes" id="UP001516023">
    <property type="component" value="Unassembled WGS sequence"/>
</dbReference>
<evidence type="ECO:0000313" key="2">
    <source>
        <dbReference type="EMBL" id="KAL3785024.1"/>
    </source>
</evidence>
<sequence>MISSNHRRFRTEVHESPPSPKRFPFESRWQPPASITIPILIGNFDESADRAPSPLPKTNGMDIHKKISLIDEVTSHHDKFNNAIIIGASTTDDSSVYTANFTEIMNKADKITKDAENILKLLEDDMDSSVTSFLDSYYQDVHSWRQESLDYELEDVANFSSDDPSMSSGIIQSQAFELLDMLYGRDSFRLAQNHAARRRNTSSRDAPVEGNEGDQLVSTRQLTALFATESSFVEEIDPSRPQNSPQRKNTSSSPRDLVLSRQEHVRNESRNVFGSRGNGHDSPRRRRQANTRSRTMSTCSANNLCRQAVPNKPPRFRDLVIRSRSCEIDVDSSDILDISPLTHHPRNLESAKAHSSPFRRTHSEGTGNKPKVVPPPPPHPKRNATPLPLINNHAKSNRSKMDRKCDVGVRSFASSYDDMMSLAQRMSSNRSLGEPSILESPAEKQPGKIIVDDRRVRSK</sequence>
<feature type="region of interest" description="Disordered" evidence="1">
    <location>
        <begin position="346"/>
        <end position="403"/>
    </location>
</feature>
<feature type="compositionally biased region" description="Polar residues" evidence="1">
    <location>
        <begin position="240"/>
        <end position="254"/>
    </location>
</feature>
<accession>A0ABD3PB99</accession>
<name>A0ABD3PB99_9STRA</name>
<feature type="region of interest" description="Disordered" evidence="1">
    <location>
        <begin position="194"/>
        <end position="218"/>
    </location>
</feature>
<evidence type="ECO:0000256" key="1">
    <source>
        <dbReference type="SAM" id="MobiDB-lite"/>
    </source>
</evidence>
<dbReference type="AlphaFoldDB" id="A0ABD3PB99"/>
<reference evidence="2 3" key="1">
    <citation type="journal article" date="2020" name="G3 (Bethesda)">
        <title>Improved Reference Genome for Cyclotella cryptica CCMP332, a Model for Cell Wall Morphogenesis, Salinity Adaptation, and Lipid Production in Diatoms (Bacillariophyta).</title>
        <authorList>
            <person name="Roberts W.R."/>
            <person name="Downey K.M."/>
            <person name="Ruck E.C."/>
            <person name="Traller J.C."/>
            <person name="Alverson A.J."/>
        </authorList>
    </citation>
    <scope>NUCLEOTIDE SEQUENCE [LARGE SCALE GENOMIC DNA]</scope>
    <source>
        <strain evidence="2 3">CCMP332</strain>
    </source>
</reference>
<protein>
    <submittedName>
        <fullName evidence="2">Uncharacterized protein</fullName>
    </submittedName>
</protein>
<gene>
    <name evidence="2" type="ORF">HJC23_007945</name>
</gene>
<evidence type="ECO:0000313" key="3">
    <source>
        <dbReference type="Proteomes" id="UP001516023"/>
    </source>
</evidence>
<feature type="region of interest" description="Disordered" evidence="1">
    <location>
        <begin position="1"/>
        <end position="27"/>
    </location>
</feature>
<comment type="caution">
    <text evidence="2">The sequence shown here is derived from an EMBL/GenBank/DDBJ whole genome shotgun (WGS) entry which is preliminary data.</text>
</comment>
<dbReference type="EMBL" id="JABMIG020000224">
    <property type="protein sequence ID" value="KAL3785024.1"/>
    <property type="molecule type" value="Genomic_DNA"/>
</dbReference>
<feature type="region of interest" description="Disordered" evidence="1">
    <location>
        <begin position="424"/>
        <end position="459"/>
    </location>
</feature>
<keyword evidence="3" id="KW-1185">Reference proteome</keyword>
<feature type="region of interest" description="Disordered" evidence="1">
    <location>
        <begin position="231"/>
        <end position="299"/>
    </location>
</feature>
<feature type="compositionally biased region" description="Basic and acidic residues" evidence="1">
    <location>
        <begin position="441"/>
        <end position="459"/>
    </location>
</feature>